<gene>
    <name evidence="2" type="ORF">PALFYP105_04148</name>
</gene>
<accession>A0A6N3EQI9</accession>
<dbReference type="EMBL" id="CACRUS010000011">
    <property type="protein sequence ID" value="VYU40783.1"/>
    <property type="molecule type" value="Genomic_DNA"/>
</dbReference>
<evidence type="ECO:0000313" key="2">
    <source>
        <dbReference type="EMBL" id="VYU40783.1"/>
    </source>
</evidence>
<organism evidence="2">
    <name type="scientific">Enterobacter agglomerans</name>
    <name type="common">Erwinia herbicola</name>
    <name type="synonym">Pantoea agglomerans</name>
    <dbReference type="NCBI Taxonomy" id="549"/>
    <lineage>
        <taxon>Bacteria</taxon>
        <taxon>Pseudomonadati</taxon>
        <taxon>Pseudomonadota</taxon>
        <taxon>Gammaproteobacteria</taxon>
        <taxon>Enterobacterales</taxon>
        <taxon>Erwiniaceae</taxon>
        <taxon>Pantoea</taxon>
        <taxon>Pantoea agglomerans group</taxon>
    </lineage>
</organism>
<name>A0A6N3EQI9_ENTAG</name>
<dbReference type="Pfam" id="PF04837">
    <property type="entry name" value="MbeB_N"/>
    <property type="match status" value="1"/>
</dbReference>
<reference evidence="2" key="1">
    <citation type="submission" date="2019-11" db="EMBL/GenBank/DDBJ databases">
        <authorList>
            <person name="Feng L."/>
        </authorList>
    </citation>
    <scope>NUCLEOTIDE SEQUENCE</scope>
    <source>
        <strain evidence="2">PagglomeransLFYP105</strain>
    </source>
</reference>
<protein>
    <recommendedName>
        <fullName evidence="3">Mobilization protein</fullName>
    </recommendedName>
</protein>
<proteinExistence type="predicted"/>
<feature type="transmembrane region" description="Helical" evidence="1">
    <location>
        <begin position="77"/>
        <end position="98"/>
    </location>
</feature>
<evidence type="ECO:0008006" key="3">
    <source>
        <dbReference type="Google" id="ProtNLM"/>
    </source>
</evidence>
<sequence length="163" mass="18527">MSSLLTLAKDLEQQSKAQQQSTGEMLKAVFSEHERSVRAELSASARRISDAILAHEQSMSEAMEKNRRSVLRTAGRTWLTILMVSALLIGTSGSILWWQGQQITDNYTHLRQQEDTLAKMTARTWGVRYQESSDGRRFLILPPGMQTEAIPYDGTTWIRLKQE</sequence>
<dbReference type="AlphaFoldDB" id="A0A6N3EQI9"/>
<evidence type="ECO:0000256" key="1">
    <source>
        <dbReference type="SAM" id="Phobius"/>
    </source>
</evidence>
<dbReference type="InterPro" id="IPR006922">
    <property type="entry name" value="MbeB-like"/>
</dbReference>
<keyword evidence="1" id="KW-0812">Transmembrane</keyword>
<keyword evidence="1" id="KW-0472">Membrane</keyword>
<keyword evidence="1" id="KW-1133">Transmembrane helix</keyword>